<keyword evidence="12 18" id="KW-0520">NAD</keyword>
<dbReference type="InterPro" id="IPR012336">
    <property type="entry name" value="Thioredoxin-like_fold"/>
</dbReference>
<evidence type="ECO:0000256" key="5">
    <source>
        <dbReference type="ARBA" id="ARBA00022519"/>
    </source>
</evidence>
<evidence type="ECO:0000259" key="19">
    <source>
        <dbReference type="PROSITE" id="PS51352"/>
    </source>
</evidence>
<dbReference type="Proteomes" id="UP000001226">
    <property type="component" value="Chromosome"/>
</dbReference>
<dbReference type="InterPro" id="IPR003834">
    <property type="entry name" value="Cyt_c_assmbl_TM_dom"/>
</dbReference>
<dbReference type="InterPro" id="IPR028250">
    <property type="entry name" value="DsbDN"/>
</dbReference>
<dbReference type="SUPFAM" id="SSF52833">
    <property type="entry name" value="Thioredoxin-like"/>
    <property type="match status" value="1"/>
</dbReference>
<comment type="caution">
    <text evidence="18">Lacks conserved residue(s) required for the propagation of feature annotation.</text>
</comment>
<dbReference type="GO" id="GO:0009055">
    <property type="term" value="F:electron transfer activity"/>
    <property type="evidence" value="ECO:0007669"/>
    <property type="project" value="UniProtKB-UniRule"/>
</dbReference>
<dbReference type="InterPro" id="IPR017937">
    <property type="entry name" value="Thioredoxin_CS"/>
</dbReference>
<feature type="transmembrane region" description="Helical" evidence="18">
    <location>
        <begin position="360"/>
        <end position="378"/>
    </location>
</feature>
<gene>
    <name evidence="18 20" type="primary">dsbD</name>
    <name evidence="20" type="ordered locus">APP7_1410</name>
</gene>
<comment type="function">
    <text evidence="18">Required to facilitate the formation of correct disulfide bonds in some periplasmic proteins and for the assembly of the periplasmic c-type cytochromes. Acts by transferring electrons from cytoplasmic thioredoxin to the periplasm. This transfer involves a cascade of disulfide bond formation and reduction steps.</text>
</comment>
<feature type="transmembrane region" description="Helical" evidence="18">
    <location>
        <begin position="398"/>
        <end position="421"/>
    </location>
</feature>
<keyword evidence="13 18" id="KW-0472">Membrane</keyword>
<protein>
    <recommendedName>
        <fullName evidence="18">Thiol:disulfide interchange protein DsbD</fullName>
        <ecNumber evidence="18">1.8.1.8</ecNumber>
    </recommendedName>
    <alternativeName>
        <fullName evidence="18">Protein-disulfide reductase</fullName>
        <shortName evidence="18">Disulfide reductase</shortName>
    </alternativeName>
</protein>
<feature type="disulfide bond" description="Redox-active" evidence="18">
    <location>
        <begin position="258"/>
        <end position="380"/>
    </location>
</feature>
<evidence type="ECO:0000256" key="1">
    <source>
        <dbReference type="ARBA" id="ARBA00004429"/>
    </source>
</evidence>
<dbReference type="GO" id="GO:0047134">
    <property type="term" value="F:protein-disulfide reductase [NAD(P)H] activity"/>
    <property type="evidence" value="ECO:0007669"/>
    <property type="project" value="UniProtKB-UniRule"/>
</dbReference>
<evidence type="ECO:0000256" key="12">
    <source>
        <dbReference type="ARBA" id="ARBA00023027"/>
    </source>
</evidence>
<dbReference type="PROSITE" id="PS51352">
    <property type="entry name" value="THIOREDOXIN_2"/>
    <property type="match status" value="1"/>
</dbReference>
<dbReference type="HAMAP" id="MF_00399">
    <property type="entry name" value="DbsD"/>
    <property type="match status" value="1"/>
</dbReference>
<feature type="transmembrane region" description="Helical" evidence="18">
    <location>
        <begin position="243"/>
        <end position="271"/>
    </location>
</feature>
<feature type="transmembrane region" description="Helical" evidence="18">
    <location>
        <begin position="433"/>
        <end position="452"/>
    </location>
</feature>
<dbReference type="AlphaFoldDB" id="B3GYD8"/>
<feature type="transmembrane region" description="Helical" evidence="18">
    <location>
        <begin position="464"/>
        <end position="481"/>
    </location>
</feature>
<dbReference type="GO" id="GO:0005886">
    <property type="term" value="C:plasma membrane"/>
    <property type="evidence" value="ECO:0007669"/>
    <property type="project" value="UniProtKB-SubCell"/>
</dbReference>
<evidence type="ECO:0000256" key="8">
    <source>
        <dbReference type="ARBA" id="ARBA00022748"/>
    </source>
</evidence>
<evidence type="ECO:0000256" key="13">
    <source>
        <dbReference type="ARBA" id="ARBA00023136"/>
    </source>
</evidence>
<dbReference type="EMBL" id="CP001091">
    <property type="protein sequence ID" value="ACE62062.1"/>
    <property type="molecule type" value="Genomic_DNA"/>
</dbReference>
<keyword evidence="8 18" id="KW-0201">Cytochrome c-type biogenesis</keyword>
<keyword evidence="4 18" id="KW-1003">Cell membrane</keyword>
<dbReference type="Gene3D" id="2.60.40.1250">
    <property type="entry name" value="Thiol:disulfide interchange protein DsbD, N-terminal domain"/>
    <property type="match status" value="1"/>
</dbReference>
<keyword evidence="7" id="KW-0732">Signal</keyword>
<comment type="catalytic activity">
    <reaction evidence="16 18">
        <text>[protein]-dithiol + NAD(+) = [protein]-disulfide + NADH + H(+)</text>
        <dbReference type="Rhea" id="RHEA:18749"/>
        <dbReference type="Rhea" id="RHEA-COMP:10593"/>
        <dbReference type="Rhea" id="RHEA-COMP:10594"/>
        <dbReference type="ChEBI" id="CHEBI:15378"/>
        <dbReference type="ChEBI" id="CHEBI:29950"/>
        <dbReference type="ChEBI" id="CHEBI:50058"/>
        <dbReference type="ChEBI" id="CHEBI:57540"/>
        <dbReference type="ChEBI" id="CHEBI:57945"/>
        <dbReference type="EC" id="1.8.1.8"/>
    </reaction>
</comment>
<dbReference type="GO" id="GO:0045454">
    <property type="term" value="P:cell redox homeostasis"/>
    <property type="evidence" value="ECO:0007669"/>
    <property type="project" value="TreeGrafter"/>
</dbReference>
<feature type="transmembrane region" description="Helical" evidence="18">
    <location>
        <begin position="320"/>
        <end position="339"/>
    </location>
</feature>
<keyword evidence="3 18" id="KW-0813">Transport</keyword>
<feature type="transmembrane region" description="Helical" evidence="18">
    <location>
        <begin position="493"/>
        <end position="511"/>
    </location>
</feature>
<feature type="transmembrane region" description="Helical" evidence="18">
    <location>
        <begin position="283"/>
        <end position="308"/>
    </location>
</feature>
<dbReference type="SUPFAM" id="SSF74863">
    <property type="entry name" value="Thiol:disulfide interchange protein DsbD, N-terminal domain (DsbD-alpha)"/>
    <property type="match status" value="1"/>
</dbReference>
<comment type="subcellular location">
    <subcellularLocation>
        <location evidence="1 18">Cell inner membrane</location>
        <topology evidence="1 18">Multi-pass membrane protein</topology>
    </subcellularLocation>
</comment>
<dbReference type="Pfam" id="PF11412">
    <property type="entry name" value="DsbD_N"/>
    <property type="match status" value="1"/>
</dbReference>
<dbReference type="GO" id="GO:0017004">
    <property type="term" value="P:cytochrome complex assembly"/>
    <property type="evidence" value="ECO:0007669"/>
    <property type="project" value="UniProtKB-UniRule"/>
</dbReference>
<accession>B3GYD8</accession>
<feature type="domain" description="Thioredoxin" evidence="19">
    <location>
        <begin position="498"/>
        <end position="641"/>
    </location>
</feature>
<dbReference type="HOGENOM" id="CLU_014657_3_0_6"/>
<evidence type="ECO:0000256" key="6">
    <source>
        <dbReference type="ARBA" id="ARBA00022692"/>
    </source>
</evidence>
<name>B3GYD8_ACTP7</name>
<evidence type="ECO:0000256" key="14">
    <source>
        <dbReference type="ARBA" id="ARBA00023157"/>
    </source>
</evidence>
<organism evidence="20 21">
    <name type="scientific">Actinobacillus pleuropneumoniae serotype 7 (strain AP76)</name>
    <dbReference type="NCBI Taxonomy" id="537457"/>
    <lineage>
        <taxon>Bacteria</taxon>
        <taxon>Pseudomonadati</taxon>
        <taxon>Pseudomonadota</taxon>
        <taxon>Gammaproteobacteria</taxon>
        <taxon>Pasteurellales</taxon>
        <taxon>Pasteurellaceae</taxon>
        <taxon>Actinobacillus</taxon>
    </lineage>
</organism>
<dbReference type="PANTHER" id="PTHR32234:SF0">
    <property type="entry name" value="THIOL:DISULFIDE INTERCHANGE PROTEIN DSBD"/>
    <property type="match status" value="1"/>
</dbReference>
<evidence type="ECO:0000256" key="9">
    <source>
        <dbReference type="ARBA" id="ARBA00022982"/>
    </source>
</evidence>
<evidence type="ECO:0000256" key="2">
    <source>
        <dbReference type="ARBA" id="ARBA00007241"/>
    </source>
</evidence>
<dbReference type="InterPro" id="IPR036929">
    <property type="entry name" value="DsbDN_sf"/>
</dbReference>
<evidence type="ECO:0000313" key="20">
    <source>
        <dbReference type="EMBL" id="ACE62062.1"/>
    </source>
</evidence>
<evidence type="ECO:0000313" key="21">
    <source>
        <dbReference type="Proteomes" id="UP000001226"/>
    </source>
</evidence>
<feature type="disulfide bond" description="Redox-active" evidence="18">
    <location>
        <begin position="558"/>
        <end position="561"/>
    </location>
</feature>
<dbReference type="CDD" id="cd02953">
    <property type="entry name" value="DsbDgamma"/>
    <property type="match status" value="1"/>
</dbReference>
<comment type="catalytic activity">
    <reaction evidence="17 18">
        <text>[protein]-dithiol + NADP(+) = [protein]-disulfide + NADPH + H(+)</text>
        <dbReference type="Rhea" id="RHEA:18753"/>
        <dbReference type="Rhea" id="RHEA-COMP:10593"/>
        <dbReference type="Rhea" id="RHEA-COMP:10594"/>
        <dbReference type="ChEBI" id="CHEBI:15378"/>
        <dbReference type="ChEBI" id="CHEBI:29950"/>
        <dbReference type="ChEBI" id="CHEBI:50058"/>
        <dbReference type="ChEBI" id="CHEBI:57783"/>
        <dbReference type="ChEBI" id="CHEBI:58349"/>
        <dbReference type="EC" id="1.8.1.8"/>
    </reaction>
</comment>
<keyword evidence="11 18" id="KW-0560">Oxidoreductase</keyword>
<dbReference type="EC" id="1.8.1.8" evidence="18"/>
<evidence type="ECO:0000256" key="18">
    <source>
        <dbReference type="HAMAP-Rule" id="MF_00399"/>
    </source>
</evidence>
<keyword evidence="9 18" id="KW-0249">Electron transport</keyword>
<keyword evidence="14 18" id="KW-1015">Disulfide bond</keyword>
<sequence>MKTRKLIMALSSNFLNTKCHFMSIFLRNIHDFCCKKQAFCLTLLIYITIRHLLSFYIDMLKRFIFLLVGITLTLSAHAGLFGNDQPKYLSGAEAFAFSATPKSDKQIELNWQIADGYYLYKKEIQVTPQNAEIQPLTFPAAENYHDEFFGEVEIFRDQLTLPITFSAAQANASLSVRYQGCTKGFCYPPETVTVSLDGQQAVDSAQNIAKNSENSTASQPLANAPKAEQDQLAENLANNRLSIFWFFLLGIGLAFTPCVLPMLPLLSAIVIGNKQRPNTFKALLLSFAYVQGMALTYTLLGLVVAAIGLPFQVALQSPPVLISLAILFTILAASMFGLFEIRLPNSWQQKLNAMSQKQQGGAFGSVFVMGMIAGLVASPCTSAPLSGALLYVAQSGDLLTGGLALYLLALGMGIPLILITLFGNRILPKSGDWLLKVKTAFGFVMLALPVFLLSRILPSHYEPLMWSALAMVFVGWLISVIPTQGVIKQAVRIVLFLTFAVASYPWANLVWNQGNSSHSAQVSNHLAFERVQSLAELQAKLTASQGKKVMLDLYADWCVACKEFEKYTFTDQAVQQKLAEMVVLQVDMTNNSAQNDELMKHFNVLGLPTILFFDESGKELTQSRVTGFLEANQFLNWLNQL</sequence>
<dbReference type="InterPro" id="IPR036249">
    <property type="entry name" value="Thioredoxin-like_sf"/>
</dbReference>
<evidence type="ECO:0000256" key="10">
    <source>
        <dbReference type="ARBA" id="ARBA00022989"/>
    </source>
</evidence>
<proteinExistence type="inferred from homology"/>
<evidence type="ECO:0000256" key="15">
    <source>
        <dbReference type="ARBA" id="ARBA00023284"/>
    </source>
</evidence>
<evidence type="ECO:0000256" key="4">
    <source>
        <dbReference type="ARBA" id="ARBA00022475"/>
    </source>
</evidence>
<evidence type="ECO:0000256" key="7">
    <source>
        <dbReference type="ARBA" id="ARBA00022729"/>
    </source>
</evidence>
<dbReference type="KEGG" id="apa:APP7_1410"/>
<dbReference type="NCBIfam" id="NF001419">
    <property type="entry name" value="PRK00293.1"/>
    <property type="match status" value="1"/>
</dbReference>
<comment type="similarity">
    <text evidence="2 18">Belongs to the thioredoxin family. DsbD subfamily.</text>
</comment>
<dbReference type="PROSITE" id="PS00194">
    <property type="entry name" value="THIOREDOXIN_1"/>
    <property type="match status" value="1"/>
</dbReference>
<dbReference type="FunFam" id="3.40.30.10:FF:000116">
    <property type="entry name" value="Thiol:disulfide interchange protein DsbD"/>
    <property type="match status" value="1"/>
</dbReference>
<dbReference type="InterPro" id="IPR035671">
    <property type="entry name" value="DsbD_gamma"/>
</dbReference>
<keyword evidence="6 18" id="KW-0812">Transmembrane</keyword>
<dbReference type="InterPro" id="IPR022910">
    <property type="entry name" value="Thiol_diS_interchange_DbsD"/>
</dbReference>
<dbReference type="Pfam" id="PF02683">
    <property type="entry name" value="DsbD_TM"/>
    <property type="match status" value="1"/>
</dbReference>
<reference evidence="21" key="1">
    <citation type="submission" date="2008-06" db="EMBL/GenBank/DDBJ databases">
        <title>Genome and proteome analysis of A. pleuropneumoniae serotype 7.</title>
        <authorList>
            <person name="Linke B."/>
            <person name="Buettner F."/>
            <person name="Martinez-Arias R."/>
            <person name="Goesmann A."/>
            <person name="Baltes N."/>
            <person name="Tegetmeyer H."/>
            <person name="Singh M."/>
            <person name="Gerlach G.F."/>
        </authorList>
    </citation>
    <scope>NUCLEOTIDE SEQUENCE [LARGE SCALE GENOMIC DNA]</scope>
    <source>
        <strain evidence="21">AP76</strain>
    </source>
</reference>
<evidence type="ECO:0000256" key="3">
    <source>
        <dbReference type="ARBA" id="ARBA00022448"/>
    </source>
</evidence>
<dbReference type="InterPro" id="IPR013766">
    <property type="entry name" value="Thioredoxin_domain"/>
</dbReference>
<keyword evidence="10 18" id="KW-1133">Transmembrane helix</keyword>
<dbReference type="PANTHER" id="PTHR32234">
    <property type="entry name" value="THIOL:DISULFIDE INTERCHANGE PROTEIN DSBD"/>
    <property type="match status" value="1"/>
</dbReference>
<evidence type="ECO:0000256" key="11">
    <source>
        <dbReference type="ARBA" id="ARBA00023002"/>
    </source>
</evidence>
<keyword evidence="15 18" id="KW-0676">Redox-active center</keyword>
<dbReference type="Gene3D" id="3.40.30.10">
    <property type="entry name" value="Glutaredoxin"/>
    <property type="match status" value="1"/>
</dbReference>
<keyword evidence="5 18" id="KW-0997">Cell inner membrane</keyword>
<evidence type="ECO:0000256" key="17">
    <source>
        <dbReference type="ARBA" id="ARBA00047804"/>
    </source>
</evidence>
<evidence type="ECO:0000256" key="16">
    <source>
        <dbReference type="ARBA" id="ARBA00047388"/>
    </source>
</evidence>
<dbReference type="Pfam" id="PF13098">
    <property type="entry name" value="Thioredoxin_2"/>
    <property type="match status" value="1"/>
</dbReference>